<dbReference type="PANTHER" id="PTHR12596">
    <property type="entry name" value="EXPORTIN 4,7-RELATED"/>
    <property type="match status" value="1"/>
</dbReference>
<evidence type="ECO:0000256" key="6">
    <source>
        <dbReference type="ARBA" id="ARBA00022927"/>
    </source>
</evidence>
<evidence type="ECO:0000256" key="2">
    <source>
        <dbReference type="ARBA" id="ARBA00004496"/>
    </source>
</evidence>
<dbReference type="InterPro" id="IPR057947">
    <property type="entry name" value="TPR_XPO7/RBP17"/>
</dbReference>
<gene>
    <name evidence="9" type="ORF">BSTOLATCC_MIC44171</name>
</gene>
<accession>A0AAU9JJV4</accession>
<evidence type="ECO:0000256" key="5">
    <source>
        <dbReference type="ARBA" id="ARBA00022490"/>
    </source>
</evidence>
<dbReference type="InterPro" id="IPR011989">
    <property type="entry name" value="ARM-like"/>
</dbReference>
<evidence type="ECO:0000256" key="7">
    <source>
        <dbReference type="ARBA" id="ARBA00023242"/>
    </source>
</evidence>
<evidence type="ECO:0000259" key="8">
    <source>
        <dbReference type="Pfam" id="PF25795"/>
    </source>
</evidence>
<reference evidence="9" key="1">
    <citation type="submission" date="2021-09" db="EMBL/GenBank/DDBJ databases">
        <authorList>
            <consortium name="AG Swart"/>
            <person name="Singh M."/>
            <person name="Singh A."/>
            <person name="Seah K."/>
            <person name="Emmerich C."/>
        </authorList>
    </citation>
    <scope>NUCLEOTIDE SEQUENCE</scope>
    <source>
        <strain evidence="9">ATCC30299</strain>
    </source>
</reference>
<evidence type="ECO:0000256" key="3">
    <source>
        <dbReference type="ARBA" id="ARBA00009466"/>
    </source>
</evidence>
<evidence type="ECO:0000256" key="4">
    <source>
        <dbReference type="ARBA" id="ARBA00022448"/>
    </source>
</evidence>
<dbReference type="GO" id="GO:0005737">
    <property type="term" value="C:cytoplasm"/>
    <property type="evidence" value="ECO:0007669"/>
    <property type="project" value="UniProtKB-SubCell"/>
</dbReference>
<dbReference type="InterPro" id="IPR044189">
    <property type="entry name" value="XPO4/7-like"/>
</dbReference>
<evidence type="ECO:0000313" key="10">
    <source>
        <dbReference type="Proteomes" id="UP001162131"/>
    </source>
</evidence>
<keyword evidence="10" id="KW-1185">Reference proteome</keyword>
<dbReference type="AlphaFoldDB" id="A0AAU9JJV4"/>
<dbReference type="GO" id="GO:0005643">
    <property type="term" value="C:nuclear pore"/>
    <property type="evidence" value="ECO:0007669"/>
    <property type="project" value="TreeGrafter"/>
</dbReference>
<protein>
    <recommendedName>
        <fullName evidence="8">Exportin-7/Ran-binding protein 17 TPR repeats domain-containing protein</fullName>
    </recommendedName>
</protein>
<dbReference type="Proteomes" id="UP001162131">
    <property type="component" value="Unassembled WGS sequence"/>
</dbReference>
<dbReference type="PANTHER" id="PTHR12596:SF2">
    <property type="entry name" value="EXPORTIN-7 ISOFORM X1"/>
    <property type="match status" value="1"/>
</dbReference>
<dbReference type="Gene3D" id="1.25.10.10">
    <property type="entry name" value="Leucine-rich Repeat Variant"/>
    <property type="match status" value="1"/>
</dbReference>
<keyword evidence="4" id="KW-0813">Transport</keyword>
<evidence type="ECO:0000256" key="1">
    <source>
        <dbReference type="ARBA" id="ARBA00004123"/>
    </source>
</evidence>
<comment type="similarity">
    <text evidence="3">Belongs to the exportin family.</text>
</comment>
<proteinExistence type="inferred from homology"/>
<dbReference type="SUPFAM" id="SSF48371">
    <property type="entry name" value="ARM repeat"/>
    <property type="match status" value="1"/>
</dbReference>
<comment type="caution">
    <text evidence="9">The sequence shown here is derived from an EMBL/GenBank/DDBJ whole genome shotgun (WGS) entry which is preliminary data.</text>
</comment>
<keyword evidence="6" id="KW-0653">Protein transport</keyword>
<evidence type="ECO:0000313" key="9">
    <source>
        <dbReference type="EMBL" id="CAG9327538.1"/>
    </source>
</evidence>
<sequence length="1021" mass="117583">MNEQYISQLESWCSLLYTSNNAQERKNAEQAIYSALETSENFENLLSILRISQNLQLNYLTLSIFTKMLISEWRRLPIDSKNLLYQNIFQMYFEQTNKPSYILAGLAKALARICRLGWFELEVIPQTVRTIQEMINQNLFVAEIGFKFFEEIITEMVEPIKFRPLSTNRKIAIAFRDDSLEKIFGMCWIFISKVPEISLNLIVQSLTVLNLCLTFDFLGICSDESNEDSLSLQVPLSWKIHFENPAYLEYLEFLILNCSDQAEILALRAFNHMGAIRKSIFGGNVEQRQAYVGKYLKVLEEIIKNKNLVGDSKFEYIQTSKRFITNFTLRDITPLASFWSWLEALANYSAVAFSNRSSVVSGFESSLFIWSYLAYEQHHQLSADNQIALYVPGLFKAFLQYTSINASPDLLDDSTETELKDHIEQITSFCVYFYSDLIRELQTVFIATLSLYDAAAAQGQNKDQIEAQLAWLTYIASGFIILREKKLNENEDHLDAQMINLVFQLIGKIENMNPLECLESSIVYFFMGLTKSYINSPHDNIWFFFDKTSSKETTSVQTLPEDTVKFVVKIVMEKLIQNLSRYQDGKALKWSLELFEILCKGYYSNKILVKIDVMQNLMANYRSYGICANNPKYKERVYAAISNLWIIEDVNEPLESFLRPTGAYIRELINSPSSINLVHLFRELKGICSTFQSQRHYVDFFEWFYEGNLDIIFTASTNFIYDDSVMNSLLAFLAELVFSRNSRIRFDIACAYGIILFRNLSNILMSYGKAILENNIAPAEYYKKLKRILEIMAKMMSGGYVSFGIFEVYGDTCFLESLGTCFELIEKIPRDDAVAYSKLLDVIYEFLELICKSHLKTVFSQLRSSYFSAIVFFLLRGVKASNMKHCLSTANSITYMCEFIIKTSQKDNNDSQAINRVFNDFPGCLSELLTAVLEVVLNEDSNYMWSLSKPLLGLIIINENSFEQIKNYVISGASSNLETQQSLNASLSKLMNGVSRSMDQKNRDRFSKNFTEMRQAITSVN</sequence>
<comment type="subcellular location">
    <subcellularLocation>
        <location evidence="2">Cytoplasm</location>
    </subcellularLocation>
    <subcellularLocation>
        <location evidence="1">Nucleus</location>
    </subcellularLocation>
</comment>
<dbReference type="Pfam" id="PF25795">
    <property type="entry name" value="TPR_XPO7"/>
    <property type="match status" value="1"/>
</dbReference>
<dbReference type="EMBL" id="CAJZBQ010000044">
    <property type="protein sequence ID" value="CAG9327538.1"/>
    <property type="molecule type" value="Genomic_DNA"/>
</dbReference>
<dbReference type="GO" id="GO:0005049">
    <property type="term" value="F:nuclear export signal receptor activity"/>
    <property type="evidence" value="ECO:0007669"/>
    <property type="project" value="InterPro"/>
</dbReference>
<keyword evidence="7" id="KW-0539">Nucleus</keyword>
<dbReference type="InterPro" id="IPR016024">
    <property type="entry name" value="ARM-type_fold"/>
</dbReference>
<organism evidence="9 10">
    <name type="scientific">Blepharisma stoltei</name>
    <dbReference type="NCBI Taxonomy" id="1481888"/>
    <lineage>
        <taxon>Eukaryota</taxon>
        <taxon>Sar</taxon>
        <taxon>Alveolata</taxon>
        <taxon>Ciliophora</taxon>
        <taxon>Postciliodesmatophora</taxon>
        <taxon>Heterotrichea</taxon>
        <taxon>Heterotrichida</taxon>
        <taxon>Blepharismidae</taxon>
        <taxon>Blepharisma</taxon>
    </lineage>
</organism>
<dbReference type="GO" id="GO:0006611">
    <property type="term" value="P:protein export from nucleus"/>
    <property type="evidence" value="ECO:0007669"/>
    <property type="project" value="TreeGrafter"/>
</dbReference>
<name>A0AAU9JJV4_9CILI</name>
<feature type="domain" description="Exportin-7/Ran-binding protein 17 TPR repeats" evidence="8">
    <location>
        <begin position="406"/>
        <end position="622"/>
    </location>
</feature>
<keyword evidence="5" id="KW-0963">Cytoplasm</keyword>